<evidence type="ECO:0000256" key="1">
    <source>
        <dbReference type="SAM" id="MobiDB-lite"/>
    </source>
</evidence>
<reference evidence="3" key="1">
    <citation type="journal article" date="2019" name="Nat. Commun.">
        <title>The genome of broomcorn millet.</title>
        <authorList>
            <person name="Zou C."/>
            <person name="Miki D."/>
            <person name="Li D."/>
            <person name="Tang Q."/>
            <person name="Xiao L."/>
            <person name="Rajput S."/>
            <person name="Deng P."/>
            <person name="Jia W."/>
            <person name="Huang R."/>
            <person name="Zhang M."/>
            <person name="Sun Y."/>
            <person name="Hu J."/>
            <person name="Fu X."/>
            <person name="Schnable P.S."/>
            <person name="Li F."/>
            <person name="Zhang H."/>
            <person name="Feng B."/>
            <person name="Zhu X."/>
            <person name="Liu R."/>
            <person name="Schnable J.C."/>
            <person name="Zhu J.-K."/>
            <person name="Zhang H."/>
        </authorList>
    </citation>
    <scope>NUCLEOTIDE SEQUENCE [LARGE SCALE GENOMIC DNA]</scope>
</reference>
<protein>
    <submittedName>
        <fullName evidence="2">CBL-interacting protein kinase 7</fullName>
    </submittedName>
</protein>
<gene>
    <name evidence="2" type="ORF">C2845_PM10G20240</name>
</gene>
<evidence type="ECO:0000313" key="3">
    <source>
        <dbReference type="Proteomes" id="UP000275267"/>
    </source>
</evidence>
<evidence type="ECO:0000313" key="2">
    <source>
        <dbReference type="EMBL" id="RLM54447.1"/>
    </source>
</evidence>
<dbReference type="GO" id="GO:0016301">
    <property type="term" value="F:kinase activity"/>
    <property type="evidence" value="ECO:0007669"/>
    <property type="project" value="UniProtKB-KW"/>
</dbReference>
<dbReference type="Gene3D" id="3.30.200.20">
    <property type="entry name" value="Phosphorylase Kinase, domain 1"/>
    <property type="match status" value="1"/>
</dbReference>
<keyword evidence="2" id="KW-0808">Transferase</keyword>
<keyword evidence="3" id="KW-1185">Reference proteome</keyword>
<dbReference type="Proteomes" id="UP000275267">
    <property type="component" value="Unassembled WGS sequence"/>
</dbReference>
<proteinExistence type="predicted"/>
<dbReference type="AlphaFoldDB" id="A0A3L6PAH2"/>
<name>A0A3L6PAH2_PANMI</name>
<dbReference type="InterPro" id="IPR011009">
    <property type="entry name" value="Kinase-like_dom_sf"/>
</dbReference>
<accession>A0A3L6PAH2</accession>
<comment type="caution">
    <text evidence="2">The sequence shown here is derived from an EMBL/GenBank/DDBJ whole genome shotgun (WGS) entry which is preliminary data.</text>
</comment>
<feature type="region of interest" description="Disordered" evidence="1">
    <location>
        <begin position="38"/>
        <end position="57"/>
    </location>
</feature>
<sequence length="57" mass="6111">MLRLHEVLAMRSKVYLVMELAPGGDLLSRLASLSAQAPRAHRTPRVPAAGVGAHLQP</sequence>
<organism evidence="2 3">
    <name type="scientific">Panicum miliaceum</name>
    <name type="common">Proso millet</name>
    <name type="synonym">Broomcorn millet</name>
    <dbReference type="NCBI Taxonomy" id="4540"/>
    <lineage>
        <taxon>Eukaryota</taxon>
        <taxon>Viridiplantae</taxon>
        <taxon>Streptophyta</taxon>
        <taxon>Embryophyta</taxon>
        <taxon>Tracheophyta</taxon>
        <taxon>Spermatophyta</taxon>
        <taxon>Magnoliopsida</taxon>
        <taxon>Liliopsida</taxon>
        <taxon>Poales</taxon>
        <taxon>Poaceae</taxon>
        <taxon>PACMAD clade</taxon>
        <taxon>Panicoideae</taxon>
        <taxon>Panicodae</taxon>
        <taxon>Paniceae</taxon>
        <taxon>Panicinae</taxon>
        <taxon>Panicum</taxon>
        <taxon>Panicum sect. Panicum</taxon>
    </lineage>
</organism>
<dbReference type="EMBL" id="PQIB02000018">
    <property type="protein sequence ID" value="RLM54447.1"/>
    <property type="molecule type" value="Genomic_DNA"/>
</dbReference>
<keyword evidence="2" id="KW-0418">Kinase</keyword>
<dbReference type="SUPFAM" id="SSF56112">
    <property type="entry name" value="Protein kinase-like (PK-like)"/>
    <property type="match status" value="1"/>
</dbReference>